<dbReference type="InterPro" id="IPR051563">
    <property type="entry name" value="Glycosyl_Hydrolase_51"/>
</dbReference>
<evidence type="ECO:0000313" key="2">
    <source>
        <dbReference type="Proteomes" id="UP000217790"/>
    </source>
</evidence>
<protein>
    <submittedName>
        <fullName evidence="1">Uncharacterized protein</fullName>
    </submittedName>
</protein>
<gene>
    <name evidence="1" type="ORF">ARMGADRAFT_1026461</name>
</gene>
<accession>A0A2H3EAS4</accession>
<dbReference type="PANTHER" id="PTHR31776:SF0">
    <property type="entry name" value="ALPHA-L-ARABINOFURANOSIDASE 1"/>
    <property type="match status" value="1"/>
</dbReference>
<dbReference type="OrthoDB" id="406864at2759"/>
<sequence length="132" mass="13889">MGEKGDRVVVSDGGGGGWWNKRLWWVAICSDELSRSHNSGDGGLYAELLQNRAFQQVAAGTSAALKAWYSVNSALLTVVAETEPVSSALPNALNVTIASDATGLVGFGNTGYFGRGLSLIREQTCHDTSLQG</sequence>
<proteinExistence type="predicted"/>
<dbReference type="InParanoid" id="A0A2H3EAS4"/>
<dbReference type="GO" id="GO:0046556">
    <property type="term" value="F:alpha-L-arabinofuranosidase activity"/>
    <property type="evidence" value="ECO:0007669"/>
    <property type="project" value="TreeGrafter"/>
</dbReference>
<dbReference type="STRING" id="47427.A0A2H3EAS4"/>
<organism evidence="1 2">
    <name type="scientific">Armillaria gallica</name>
    <name type="common">Bulbous honey fungus</name>
    <name type="synonym">Armillaria bulbosa</name>
    <dbReference type="NCBI Taxonomy" id="47427"/>
    <lineage>
        <taxon>Eukaryota</taxon>
        <taxon>Fungi</taxon>
        <taxon>Dikarya</taxon>
        <taxon>Basidiomycota</taxon>
        <taxon>Agaricomycotina</taxon>
        <taxon>Agaricomycetes</taxon>
        <taxon>Agaricomycetidae</taxon>
        <taxon>Agaricales</taxon>
        <taxon>Marasmiineae</taxon>
        <taxon>Physalacriaceae</taxon>
        <taxon>Armillaria</taxon>
    </lineage>
</organism>
<name>A0A2H3EAS4_ARMGA</name>
<dbReference type="AlphaFoldDB" id="A0A2H3EAS4"/>
<dbReference type="EMBL" id="KZ293648">
    <property type="protein sequence ID" value="PBK98467.1"/>
    <property type="molecule type" value="Genomic_DNA"/>
</dbReference>
<keyword evidence="2" id="KW-1185">Reference proteome</keyword>
<evidence type="ECO:0000313" key="1">
    <source>
        <dbReference type="EMBL" id="PBK98467.1"/>
    </source>
</evidence>
<reference evidence="2" key="1">
    <citation type="journal article" date="2017" name="Nat. Ecol. Evol.">
        <title>Genome expansion and lineage-specific genetic innovations in the forest pathogenic fungi Armillaria.</title>
        <authorList>
            <person name="Sipos G."/>
            <person name="Prasanna A.N."/>
            <person name="Walter M.C."/>
            <person name="O'Connor E."/>
            <person name="Balint B."/>
            <person name="Krizsan K."/>
            <person name="Kiss B."/>
            <person name="Hess J."/>
            <person name="Varga T."/>
            <person name="Slot J."/>
            <person name="Riley R."/>
            <person name="Boka B."/>
            <person name="Rigling D."/>
            <person name="Barry K."/>
            <person name="Lee J."/>
            <person name="Mihaltcheva S."/>
            <person name="LaButti K."/>
            <person name="Lipzen A."/>
            <person name="Waldron R."/>
            <person name="Moloney N.M."/>
            <person name="Sperisen C."/>
            <person name="Kredics L."/>
            <person name="Vagvoelgyi C."/>
            <person name="Patrignani A."/>
            <person name="Fitzpatrick D."/>
            <person name="Nagy I."/>
            <person name="Doyle S."/>
            <person name="Anderson J.B."/>
            <person name="Grigoriev I.V."/>
            <person name="Gueldener U."/>
            <person name="Muensterkoetter M."/>
            <person name="Nagy L.G."/>
        </authorList>
    </citation>
    <scope>NUCLEOTIDE SEQUENCE [LARGE SCALE GENOMIC DNA]</scope>
    <source>
        <strain evidence="2">Ar21-2</strain>
    </source>
</reference>
<dbReference type="PANTHER" id="PTHR31776">
    <property type="entry name" value="ALPHA-L-ARABINOFURANOSIDASE 1"/>
    <property type="match status" value="1"/>
</dbReference>
<dbReference type="Proteomes" id="UP000217790">
    <property type="component" value="Unassembled WGS sequence"/>
</dbReference>